<feature type="transmembrane region" description="Helical" evidence="9">
    <location>
        <begin position="362"/>
        <end position="384"/>
    </location>
</feature>
<evidence type="ECO:0000259" key="10">
    <source>
        <dbReference type="PROSITE" id="PS50850"/>
    </source>
</evidence>
<dbReference type="Pfam" id="PF00083">
    <property type="entry name" value="Sugar_tr"/>
    <property type="match status" value="1"/>
</dbReference>
<dbReference type="PROSITE" id="PS00217">
    <property type="entry name" value="SUGAR_TRANSPORT_2"/>
    <property type="match status" value="1"/>
</dbReference>
<keyword evidence="4 9" id="KW-0812">Transmembrane</keyword>
<dbReference type="Gene3D" id="1.20.1250.20">
    <property type="entry name" value="MFS general substrate transporter like domains"/>
    <property type="match status" value="2"/>
</dbReference>
<gene>
    <name evidence="11" type="ORF">N8I77_000075</name>
</gene>
<dbReference type="PANTHER" id="PTHR48022:SF12">
    <property type="entry name" value="MAJOR FACILITATOR SUPERFAMILY (MFS) PROFILE DOMAIN-CONTAINING PROTEIN"/>
    <property type="match status" value="1"/>
</dbReference>
<evidence type="ECO:0000256" key="2">
    <source>
        <dbReference type="ARBA" id="ARBA00010992"/>
    </source>
</evidence>
<evidence type="ECO:0000256" key="8">
    <source>
        <dbReference type="SAM" id="MobiDB-lite"/>
    </source>
</evidence>
<keyword evidence="5 9" id="KW-1133">Transmembrane helix</keyword>
<evidence type="ECO:0000256" key="4">
    <source>
        <dbReference type="ARBA" id="ARBA00022692"/>
    </source>
</evidence>
<dbReference type="FunFam" id="1.20.1250.20:FF:000451">
    <property type="entry name" value="MFS sugar transporter, putative"/>
    <property type="match status" value="1"/>
</dbReference>
<evidence type="ECO:0000313" key="12">
    <source>
        <dbReference type="Proteomes" id="UP001265746"/>
    </source>
</evidence>
<accession>A0AAD9SLI7</accession>
<dbReference type="AlphaFoldDB" id="A0AAD9SLI7"/>
<feature type="transmembrane region" description="Helical" evidence="9">
    <location>
        <begin position="463"/>
        <end position="482"/>
    </location>
</feature>
<keyword evidence="3 7" id="KW-0813">Transport</keyword>
<dbReference type="EMBL" id="JAUJFL010000001">
    <property type="protein sequence ID" value="KAK2613148.1"/>
    <property type="molecule type" value="Genomic_DNA"/>
</dbReference>
<feature type="transmembrane region" description="Helical" evidence="9">
    <location>
        <begin position="426"/>
        <end position="451"/>
    </location>
</feature>
<dbReference type="InterPro" id="IPR005828">
    <property type="entry name" value="MFS_sugar_transport-like"/>
</dbReference>
<proteinExistence type="inferred from homology"/>
<protein>
    <recommendedName>
        <fullName evidence="10">Major facilitator superfamily (MFS) profile domain-containing protein</fullName>
    </recommendedName>
</protein>
<evidence type="ECO:0000256" key="1">
    <source>
        <dbReference type="ARBA" id="ARBA00004141"/>
    </source>
</evidence>
<feature type="transmembrane region" description="Helical" evidence="9">
    <location>
        <begin position="233"/>
        <end position="252"/>
    </location>
</feature>
<dbReference type="InterPro" id="IPR003663">
    <property type="entry name" value="Sugar/inositol_transpt"/>
</dbReference>
<feature type="transmembrane region" description="Helical" evidence="9">
    <location>
        <begin position="391"/>
        <end position="414"/>
    </location>
</feature>
<dbReference type="NCBIfam" id="TIGR00879">
    <property type="entry name" value="SP"/>
    <property type="match status" value="1"/>
</dbReference>
<feature type="transmembrane region" description="Helical" evidence="9">
    <location>
        <begin position="163"/>
        <end position="182"/>
    </location>
</feature>
<dbReference type="FunFam" id="1.20.1250.20:FF:000388">
    <property type="entry name" value="MFS sugar transporter, putative"/>
    <property type="match status" value="1"/>
</dbReference>
<sequence>MVAGGAVASQSAVGRAAAGKEHGIVGMLKNPYVFMTCAFASIGCCMYGYDQGVMSSILVMENFQAQFPDLMGSTIQGWLVAALELGAWAGALFCGWLADSISRKYAMMVAVIIFTAGTCLQFAATKSDHLFAGRVIGGFGIGMFSMVIPLYQAEIAPPELRGGLVSLQQLSITIGTAVAFWLDYGMHFVGGSECKPYGVPEADWYLEDGSFNYNAAHGHLCSGEKDISWRFPLALQLIFAWTLFVGMFFLPFSPRWLAMKHRDEDCLSALSKLRRLTPEDPVLRTEFLEIKAAVMFDDEVESELAQNGRFGTWKPMFQMNMLKRVAIGVWIMIFQQFTGINSVLYYAPQIFATFGFTDTTTTLLATGVTGILQVLFTFPAVLYLDKFGRKTFLMAGAIGMMACHVVVAAVEGSFEDDWTSHRAGGWVAIVFIWLFAVNFAYSWGPVSWVLAQEIFPNSLRSRGVSIVASTNWMFNFIIGLTTKDMLASMKYGTYIFFACFCAMGTLFVWKMVPETKDKTLEELDIYFGGDDTTIAQEDKARMDRIYAQLGLSGVERPEDLGEKDIAGVQHLDSDSVTPPTRA</sequence>
<name>A0AAD9SLI7_PHOAM</name>
<dbReference type="Proteomes" id="UP001265746">
    <property type="component" value="Unassembled WGS sequence"/>
</dbReference>
<feature type="region of interest" description="Disordered" evidence="8">
    <location>
        <begin position="557"/>
        <end position="582"/>
    </location>
</feature>
<evidence type="ECO:0000313" key="11">
    <source>
        <dbReference type="EMBL" id="KAK2613148.1"/>
    </source>
</evidence>
<evidence type="ECO:0000256" key="9">
    <source>
        <dbReference type="SAM" id="Phobius"/>
    </source>
</evidence>
<evidence type="ECO:0000256" key="5">
    <source>
        <dbReference type="ARBA" id="ARBA00022989"/>
    </source>
</evidence>
<feature type="transmembrane region" description="Helical" evidence="9">
    <location>
        <begin position="130"/>
        <end position="151"/>
    </location>
</feature>
<feature type="transmembrane region" description="Helical" evidence="9">
    <location>
        <begin position="494"/>
        <end position="512"/>
    </location>
</feature>
<dbReference type="GO" id="GO:0016020">
    <property type="term" value="C:membrane"/>
    <property type="evidence" value="ECO:0007669"/>
    <property type="project" value="UniProtKB-SubCell"/>
</dbReference>
<dbReference type="InterPro" id="IPR050360">
    <property type="entry name" value="MFS_Sugar_Transporters"/>
</dbReference>
<comment type="subcellular location">
    <subcellularLocation>
        <location evidence="1">Membrane</location>
        <topology evidence="1">Multi-pass membrane protein</topology>
    </subcellularLocation>
</comment>
<dbReference type="PROSITE" id="PS50850">
    <property type="entry name" value="MFS"/>
    <property type="match status" value="1"/>
</dbReference>
<evidence type="ECO:0000256" key="6">
    <source>
        <dbReference type="ARBA" id="ARBA00023136"/>
    </source>
</evidence>
<feature type="transmembrane region" description="Helical" evidence="9">
    <location>
        <begin position="75"/>
        <end position="98"/>
    </location>
</feature>
<dbReference type="SUPFAM" id="SSF103473">
    <property type="entry name" value="MFS general substrate transporter"/>
    <property type="match status" value="1"/>
</dbReference>
<evidence type="ECO:0000256" key="7">
    <source>
        <dbReference type="RuleBase" id="RU003346"/>
    </source>
</evidence>
<dbReference type="GO" id="GO:0005351">
    <property type="term" value="F:carbohydrate:proton symporter activity"/>
    <property type="evidence" value="ECO:0007669"/>
    <property type="project" value="TreeGrafter"/>
</dbReference>
<comment type="similarity">
    <text evidence="2 7">Belongs to the major facilitator superfamily. Sugar transporter (TC 2.A.1.1) family.</text>
</comment>
<feature type="transmembrane region" description="Helical" evidence="9">
    <location>
        <begin position="105"/>
        <end position="124"/>
    </location>
</feature>
<dbReference type="PROSITE" id="PS00216">
    <property type="entry name" value="SUGAR_TRANSPORT_1"/>
    <property type="match status" value="1"/>
</dbReference>
<dbReference type="PRINTS" id="PR00171">
    <property type="entry name" value="SUGRTRNSPORT"/>
</dbReference>
<dbReference type="InterPro" id="IPR036259">
    <property type="entry name" value="MFS_trans_sf"/>
</dbReference>
<comment type="caution">
    <text evidence="11">The sequence shown here is derived from an EMBL/GenBank/DDBJ whole genome shotgun (WGS) entry which is preliminary data.</text>
</comment>
<feature type="transmembrane region" description="Helical" evidence="9">
    <location>
        <begin position="325"/>
        <end position="347"/>
    </location>
</feature>
<reference evidence="11" key="1">
    <citation type="submission" date="2023-06" db="EMBL/GenBank/DDBJ databases">
        <authorList>
            <person name="Noh H."/>
        </authorList>
    </citation>
    <scope>NUCLEOTIDE SEQUENCE</scope>
    <source>
        <strain evidence="11">DUCC20226</strain>
    </source>
</reference>
<feature type="domain" description="Major facilitator superfamily (MFS) profile" evidence="10">
    <location>
        <begin position="36"/>
        <end position="516"/>
    </location>
</feature>
<dbReference type="InterPro" id="IPR020846">
    <property type="entry name" value="MFS_dom"/>
</dbReference>
<dbReference type="InterPro" id="IPR005829">
    <property type="entry name" value="Sugar_transporter_CS"/>
</dbReference>
<organism evidence="11 12">
    <name type="scientific">Phomopsis amygdali</name>
    <name type="common">Fusicoccum amygdali</name>
    <dbReference type="NCBI Taxonomy" id="1214568"/>
    <lineage>
        <taxon>Eukaryota</taxon>
        <taxon>Fungi</taxon>
        <taxon>Dikarya</taxon>
        <taxon>Ascomycota</taxon>
        <taxon>Pezizomycotina</taxon>
        <taxon>Sordariomycetes</taxon>
        <taxon>Sordariomycetidae</taxon>
        <taxon>Diaporthales</taxon>
        <taxon>Diaporthaceae</taxon>
        <taxon>Diaporthe</taxon>
    </lineage>
</organism>
<feature type="transmembrane region" description="Helical" evidence="9">
    <location>
        <begin position="32"/>
        <end position="49"/>
    </location>
</feature>
<keyword evidence="12" id="KW-1185">Reference proteome</keyword>
<dbReference type="PANTHER" id="PTHR48022">
    <property type="entry name" value="PLASTIDIC GLUCOSE TRANSPORTER 4"/>
    <property type="match status" value="1"/>
</dbReference>
<evidence type="ECO:0000256" key="3">
    <source>
        <dbReference type="ARBA" id="ARBA00022448"/>
    </source>
</evidence>
<keyword evidence="6 9" id="KW-0472">Membrane</keyword>